<evidence type="ECO:0000313" key="3">
    <source>
        <dbReference type="EMBL" id="KAG9389538.1"/>
    </source>
</evidence>
<dbReference type="EMBL" id="JAHDYR010000069">
    <property type="protein sequence ID" value="KAG9389538.1"/>
    <property type="molecule type" value="Genomic_DNA"/>
</dbReference>
<feature type="region of interest" description="Disordered" evidence="1">
    <location>
        <begin position="1"/>
        <end position="20"/>
    </location>
</feature>
<evidence type="ECO:0000256" key="1">
    <source>
        <dbReference type="SAM" id="MobiDB-lite"/>
    </source>
</evidence>
<dbReference type="InterPro" id="IPR029071">
    <property type="entry name" value="Ubiquitin-like_domsf"/>
</dbReference>
<feature type="region of interest" description="Disordered" evidence="1">
    <location>
        <begin position="124"/>
        <end position="146"/>
    </location>
</feature>
<evidence type="ECO:0000313" key="4">
    <source>
        <dbReference type="Proteomes" id="UP000717585"/>
    </source>
</evidence>
<dbReference type="SUPFAM" id="SSF54236">
    <property type="entry name" value="Ubiquitin-like"/>
    <property type="match status" value="1"/>
</dbReference>
<evidence type="ECO:0000259" key="2">
    <source>
        <dbReference type="Pfam" id="PF13881"/>
    </source>
</evidence>
<sequence length="146" mass="16419">MNAEYMITPSPAGIDPHRDHTARVHGQKKSHRLRIYLPNGASVSLKEEGSNVLDLKNQLVQHWDELGLSEHDLSELPRPSAPGRVRVISKGRILQEAERLDRHNCLVAPSTSSHELILHISVRPRDVPPSSHHHRSHHQHSGCHGM</sequence>
<organism evidence="3 4">
    <name type="scientific">Carpediemonas membranifera</name>
    <dbReference type="NCBI Taxonomy" id="201153"/>
    <lineage>
        <taxon>Eukaryota</taxon>
        <taxon>Metamonada</taxon>
        <taxon>Carpediemonas-like organisms</taxon>
        <taxon>Carpediemonas</taxon>
    </lineage>
</organism>
<proteinExistence type="predicted"/>
<gene>
    <name evidence="3" type="ORF">J8273_8831</name>
</gene>
<reference evidence="3" key="1">
    <citation type="submission" date="2021-05" db="EMBL/GenBank/DDBJ databases">
        <title>A free-living protist that lacks canonical eukaryotic 1 DNA replication and segregation systems.</title>
        <authorList>
            <person name="Salas-Leiva D.E."/>
            <person name="Tromer E.C."/>
            <person name="Curtis B.A."/>
            <person name="Jerlstrom-Hultqvist J."/>
            <person name="Kolisko M."/>
            <person name="Yi Z."/>
            <person name="Salas-Leiva J.S."/>
            <person name="Gallot-Lavallee L."/>
            <person name="Kops G.J.P.L."/>
            <person name="Archibald J.M."/>
            <person name="Simpson A.G.B."/>
            <person name="Roger A.J."/>
        </authorList>
    </citation>
    <scope>NUCLEOTIDE SEQUENCE</scope>
    <source>
        <strain evidence="3">BICM</strain>
    </source>
</reference>
<comment type="caution">
    <text evidence="3">The sequence shown here is derived from an EMBL/GenBank/DDBJ whole genome shotgun (WGS) entry which is preliminary data.</text>
</comment>
<feature type="compositionally biased region" description="Basic residues" evidence="1">
    <location>
        <begin position="131"/>
        <end position="146"/>
    </location>
</feature>
<accession>A0A8J6AVW1</accession>
<dbReference type="OrthoDB" id="1043111at2759"/>
<dbReference type="AlphaFoldDB" id="A0A8J6AVW1"/>
<feature type="domain" description="UBL3-like ubiquitin" evidence="2">
    <location>
        <begin position="33"/>
        <end position="143"/>
    </location>
</feature>
<keyword evidence="4" id="KW-1185">Reference proteome</keyword>
<name>A0A8J6AVW1_9EUKA</name>
<dbReference type="Gene3D" id="3.10.20.90">
    <property type="entry name" value="Phosphatidylinositol 3-kinase Catalytic Subunit, Chain A, domain 1"/>
    <property type="match status" value="1"/>
</dbReference>
<dbReference type="Pfam" id="PF13881">
    <property type="entry name" value="Rad60-SLD_2"/>
    <property type="match status" value="1"/>
</dbReference>
<dbReference type="InterPro" id="IPR039540">
    <property type="entry name" value="UBL3-like_ubiquitin_dom"/>
</dbReference>
<dbReference type="Proteomes" id="UP000717585">
    <property type="component" value="Unassembled WGS sequence"/>
</dbReference>
<protein>
    <submittedName>
        <fullName evidence="3">Ubiquitin-2 like Rad60 SUMO-like</fullName>
    </submittedName>
</protein>